<gene>
    <name evidence="1" type="ORF">A2863_01615</name>
</gene>
<evidence type="ECO:0000313" key="2">
    <source>
        <dbReference type="Proteomes" id="UP000178750"/>
    </source>
</evidence>
<protein>
    <submittedName>
        <fullName evidence="1">Uncharacterized protein</fullName>
    </submittedName>
</protein>
<dbReference type="Proteomes" id="UP000178750">
    <property type="component" value="Unassembled WGS sequence"/>
</dbReference>
<accession>A0A1F7Y0K7</accession>
<organism evidence="1 2">
    <name type="scientific">Candidatus Woesebacteria bacterium RIFCSPHIGHO2_01_FULL_38_9b</name>
    <dbReference type="NCBI Taxonomy" id="1802493"/>
    <lineage>
        <taxon>Bacteria</taxon>
        <taxon>Candidatus Woeseibacteriota</taxon>
    </lineage>
</organism>
<dbReference type="EMBL" id="MGGF01000054">
    <property type="protein sequence ID" value="OGM20822.1"/>
    <property type="molecule type" value="Genomic_DNA"/>
</dbReference>
<reference evidence="1 2" key="1">
    <citation type="journal article" date="2016" name="Nat. Commun.">
        <title>Thousands of microbial genomes shed light on interconnected biogeochemical processes in an aquifer system.</title>
        <authorList>
            <person name="Anantharaman K."/>
            <person name="Brown C.T."/>
            <person name="Hug L.A."/>
            <person name="Sharon I."/>
            <person name="Castelle C.J."/>
            <person name="Probst A.J."/>
            <person name="Thomas B.C."/>
            <person name="Singh A."/>
            <person name="Wilkins M.J."/>
            <person name="Karaoz U."/>
            <person name="Brodie E.L."/>
            <person name="Williams K.H."/>
            <person name="Hubbard S.S."/>
            <person name="Banfield J.F."/>
        </authorList>
    </citation>
    <scope>NUCLEOTIDE SEQUENCE [LARGE SCALE GENOMIC DNA]</scope>
</reference>
<evidence type="ECO:0000313" key="1">
    <source>
        <dbReference type="EMBL" id="OGM20822.1"/>
    </source>
</evidence>
<proteinExistence type="predicted"/>
<name>A0A1F7Y0K7_9BACT</name>
<comment type="caution">
    <text evidence="1">The sequence shown here is derived from an EMBL/GenBank/DDBJ whole genome shotgun (WGS) entry which is preliminary data.</text>
</comment>
<dbReference type="AlphaFoldDB" id="A0A1F7Y0K7"/>
<sequence>MAVERITIGTRPHVCVSHLLRLAQSLQGAAEQIGIGIQQAVCVNKLLLPRVLVVHRQMVVERTIIGIQLRVCANHLHQHALHPRAVAL</sequence>